<dbReference type="EMBL" id="JAATIQ010000033">
    <property type="protein sequence ID" value="KAF4397289.1"/>
    <property type="molecule type" value="Genomic_DNA"/>
</dbReference>
<feature type="region of interest" description="Disordered" evidence="1">
    <location>
        <begin position="81"/>
        <end position="106"/>
    </location>
</feature>
<proteinExistence type="predicted"/>
<feature type="region of interest" description="Disordered" evidence="1">
    <location>
        <begin position="161"/>
        <end position="190"/>
    </location>
</feature>
<dbReference type="InterPro" id="IPR029480">
    <property type="entry name" value="Transpos_assoc"/>
</dbReference>
<dbReference type="Pfam" id="PF13963">
    <property type="entry name" value="Transpos_assoc"/>
    <property type="match status" value="1"/>
</dbReference>
<comment type="caution">
    <text evidence="3">The sequence shown here is derived from an EMBL/GenBank/DDBJ whole genome shotgun (WGS) entry which is preliminary data.</text>
</comment>
<dbReference type="AlphaFoldDB" id="A0A7J6HRD7"/>
<protein>
    <recommendedName>
        <fullName evidence="2">Transposase-associated domain-containing protein</fullName>
    </recommendedName>
</protein>
<gene>
    <name evidence="3" type="ORF">G4B88_027029</name>
</gene>
<keyword evidence="4" id="KW-1185">Reference proteome</keyword>
<name>A0A7J6HRD7_CANSA</name>
<evidence type="ECO:0000259" key="2">
    <source>
        <dbReference type="Pfam" id="PF13963"/>
    </source>
</evidence>
<organism evidence="3 4">
    <name type="scientific">Cannabis sativa</name>
    <name type="common">Hemp</name>
    <name type="synonym">Marijuana</name>
    <dbReference type="NCBI Taxonomy" id="3483"/>
    <lineage>
        <taxon>Eukaryota</taxon>
        <taxon>Viridiplantae</taxon>
        <taxon>Streptophyta</taxon>
        <taxon>Embryophyta</taxon>
        <taxon>Tracheophyta</taxon>
        <taxon>Spermatophyta</taxon>
        <taxon>Magnoliopsida</taxon>
        <taxon>eudicotyledons</taxon>
        <taxon>Gunneridae</taxon>
        <taxon>Pentapetalae</taxon>
        <taxon>rosids</taxon>
        <taxon>fabids</taxon>
        <taxon>Rosales</taxon>
        <taxon>Cannabaceae</taxon>
        <taxon>Cannabis</taxon>
    </lineage>
</organism>
<accession>A0A7J6HRD7</accession>
<feature type="compositionally biased region" description="Acidic residues" evidence="1">
    <location>
        <begin position="86"/>
        <end position="97"/>
    </location>
</feature>
<reference evidence="3 4" key="1">
    <citation type="journal article" date="2020" name="bioRxiv">
        <title>Sequence and annotation of 42 cannabis genomes reveals extensive copy number variation in cannabinoid synthesis and pathogen resistance genes.</title>
        <authorList>
            <person name="Mckernan K.J."/>
            <person name="Helbert Y."/>
            <person name="Kane L.T."/>
            <person name="Ebling H."/>
            <person name="Zhang L."/>
            <person name="Liu B."/>
            <person name="Eaton Z."/>
            <person name="Mclaughlin S."/>
            <person name="Kingan S."/>
            <person name="Baybayan P."/>
            <person name="Concepcion G."/>
            <person name="Jordan M."/>
            <person name="Riva A."/>
            <person name="Barbazuk W."/>
            <person name="Harkins T."/>
        </authorList>
    </citation>
    <scope>NUCLEOTIDE SEQUENCE [LARGE SCALE GENOMIC DNA]</scope>
    <source>
        <strain evidence="4">cv. Jamaican Lion 4</strain>
        <tissue evidence="3">Leaf</tissue>
    </source>
</reference>
<evidence type="ECO:0000313" key="4">
    <source>
        <dbReference type="Proteomes" id="UP000583929"/>
    </source>
</evidence>
<dbReference type="Proteomes" id="UP000583929">
    <property type="component" value="Unassembled WGS sequence"/>
</dbReference>
<evidence type="ECO:0000256" key="1">
    <source>
        <dbReference type="SAM" id="MobiDB-lite"/>
    </source>
</evidence>
<feature type="domain" description="Transposase-associated" evidence="2">
    <location>
        <begin position="5"/>
        <end position="78"/>
    </location>
</feature>
<sequence>MTIDKSWMSVKDRSSDEYVGGVKAFVERAKVYTNESGQIRCPCAVCLNRNLHDLSTVEHHLIEKGIQHTYTIWAYHGESYPPREYDSEEEDDEEEEERGSSNRDALADLVGEDYNNLTFSDKLMHMKAVNQLSNESFDSLLKLLKDAFPQGTVLPEPLCETETNAQNLQKKRKNNNNNNNKNLPKKKQEP</sequence>
<evidence type="ECO:0000313" key="3">
    <source>
        <dbReference type="EMBL" id="KAF4397289.1"/>
    </source>
</evidence>